<feature type="compositionally biased region" description="Low complexity" evidence="1">
    <location>
        <begin position="7"/>
        <end position="17"/>
    </location>
</feature>
<dbReference type="Pfam" id="PF22942">
    <property type="entry name" value="DUF7025"/>
    <property type="match status" value="1"/>
</dbReference>
<dbReference type="STRING" id="1149755.A0A2J6QVC8"/>
<feature type="compositionally biased region" description="Basic residues" evidence="1">
    <location>
        <begin position="24"/>
        <end position="34"/>
    </location>
</feature>
<reference evidence="3 4" key="1">
    <citation type="submission" date="2016-04" db="EMBL/GenBank/DDBJ databases">
        <title>A degradative enzymes factory behind the ericoid mycorrhizal symbiosis.</title>
        <authorList>
            <consortium name="DOE Joint Genome Institute"/>
            <person name="Martino E."/>
            <person name="Morin E."/>
            <person name="Grelet G."/>
            <person name="Kuo A."/>
            <person name="Kohler A."/>
            <person name="Daghino S."/>
            <person name="Barry K."/>
            <person name="Choi C."/>
            <person name="Cichocki N."/>
            <person name="Clum A."/>
            <person name="Copeland A."/>
            <person name="Hainaut M."/>
            <person name="Haridas S."/>
            <person name="Labutti K."/>
            <person name="Lindquist E."/>
            <person name="Lipzen A."/>
            <person name="Khouja H.-R."/>
            <person name="Murat C."/>
            <person name="Ohm R."/>
            <person name="Olson A."/>
            <person name="Spatafora J."/>
            <person name="Veneault-Fourrey C."/>
            <person name="Henrissat B."/>
            <person name="Grigoriev I."/>
            <person name="Martin F."/>
            <person name="Perotto S."/>
        </authorList>
    </citation>
    <scope>NUCLEOTIDE SEQUENCE [LARGE SCALE GENOMIC DNA]</scope>
    <source>
        <strain evidence="3 4">F</strain>
    </source>
</reference>
<dbReference type="Pfam" id="PF23232">
    <property type="entry name" value="AAA_lid_13"/>
    <property type="match status" value="1"/>
</dbReference>
<dbReference type="InterPro" id="IPR027417">
    <property type="entry name" value="P-loop_NTPase"/>
</dbReference>
<evidence type="ECO:0000259" key="2">
    <source>
        <dbReference type="SMART" id="SM00382"/>
    </source>
</evidence>
<dbReference type="InterPro" id="IPR054289">
    <property type="entry name" value="DUF7025"/>
</dbReference>
<dbReference type="SUPFAM" id="SSF52540">
    <property type="entry name" value="P-loop containing nucleoside triphosphate hydrolases"/>
    <property type="match status" value="1"/>
</dbReference>
<evidence type="ECO:0000313" key="3">
    <source>
        <dbReference type="EMBL" id="PMD30223.1"/>
    </source>
</evidence>
<feature type="compositionally biased region" description="Basic and acidic residues" evidence="1">
    <location>
        <begin position="191"/>
        <end position="214"/>
    </location>
</feature>
<proteinExistence type="predicted"/>
<feature type="region of interest" description="Disordered" evidence="1">
    <location>
        <begin position="1"/>
        <end position="57"/>
    </location>
</feature>
<dbReference type="InterPro" id="IPR003959">
    <property type="entry name" value="ATPase_AAA_core"/>
</dbReference>
<dbReference type="GO" id="GO:0005524">
    <property type="term" value="F:ATP binding"/>
    <property type="evidence" value="ECO:0007669"/>
    <property type="project" value="InterPro"/>
</dbReference>
<dbReference type="GO" id="GO:0016887">
    <property type="term" value="F:ATP hydrolysis activity"/>
    <property type="evidence" value="ECO:0007669"/>
    <property type="project" value="InterPro"/>
</dbReference>
<dbReference type="Proteomes" id="UP000235786">
    <property type="component" value="Unassembled WGS sequence"/>
</dbReference>
<keyword evidence="4" id="KW-1185">Reference proteome</keyword>
<dbReference type="CDD" id="cd19481">
    <property type="entry name" value="RecA-like_protease"/>
    <property type="match status" value="1"/>
</dbReference>
<name>A0A2J6QVC8_HYAVF</name>
<organism evidence="3 4">
    <name type="scientific">Hyaloscypha variabilis (strain UAMH 11265 / GT02V1 / F)</name>
    <name type="common">Meliniomyces variabilis</name>
    <dbReference type="NCBI Taxonomy" id="1149755"/>
    <lineage>
        <taxon>Eukaryota</taxon>
        <taxon>Fungi</taxon>
        <taxon>Dikarya</taxon>
        <taxon>Ascomycota</taxon>
        <taxon>Pezizomycotina</taxon>
        <taxon>Leotiomycetes</taxon>
        <taxon>Helotiales</taxon>
        <taxon>Hyaloscyphaceae</taxon>
        <taxon>Hyaloscypha</taxon>
        <taxon>Hyaloscypha variabilis</taxon>
    </lineage>
</organism>
<dbReference type="SMART" id="SM00382">
    <property type="entry name" value="AAA"/>
    <property type="match status" value="1"/>
</dbReference>
<protein>
    <recommendedName>
        <fullName evidence="2">AAA+ ATPase domain-containing protein</fullName>
    </recommendedName>
</protein>
<dbReference type="Pfam" id="PF00004">
    <property type="entry name" value="AAA"/>
    <property type="match status" value="1"/>
</dbReference>
<feature type="compositionally biased region" description="Basic and acidic residues" evidence="1">
    <location>
        <begin position="35"/>
        <end position="47"/>
    </location>
</feature>
<evidence type="ECO:0000313" key="4">
    <source>
        <dbReference type="Proteomes" id="UP000235786"/>
    </source>
</evidence>
<dbReference type="PANTHER" id="PTHR46411:SF4">
    <property type="entry name" value="AAA+ ATPASE DOMAIN-CONTAINING PROTEIN"/>
    <property type="match status" value="1"/>
</dbReference>
<dbReference type="EMBL" id="KZ613968">
    <property type="protein sequence ID" value="PMD30223.1"/>
    <property type="molecule type" value="Genomic_DNA"/>
</dbReference>
<evidence type="ECO:0000256" key="1">
    <source>
        <dbReference type="SAM" id="MobiDB-lite"/>
    </source>
</evidence>
<dbReference type="AlphaFoldDB" id="A0A2J6QVC8"/>
<feature type="compositionally biased region" description="Basic and acidic residues" evidence="1">
    <location>
        <begin position="101"/>
        <end position="125"/>
    </location>
</feature>
<feature type="domain" description="AAA+ ATPase" evidence="2">
    <location>
        <begin position="668"/>
        <end position="793"/>
    </location>
</feature>
<dbReference type="InterPro" id="IPR003593">
    <property type="entry name" value="AAA+_ATPase"/>
</dbReference>
<feature type="compositionally biased region" description="Basic and acidic residues" evidence="1">
    <location>
        <begin position="134"/>
        <end position="161"/>
    </location>
</feature>
<dbReference type="InterPro" id="IPR056599">
    <property type="entry name" value="AAA_lid_fung"/>
</dbReference>
<sequence length="916" mass="105035">MDSVKGSNRSTSRASSASDEEIRRRRRRAAKKKEKRQDIRYIVRDGPRMTSSWENPMIEAPSQTNVKSKGSIFDVYIDIKFGGKEYVVGNYDNGNLDYSDESSHSEIEKEAEEQDARSKSGDEGVRSSSEVEGEGSKDGDGTVRSTPDLRDRKARSSDKSVHSNSETESEGRKKKTGEVNNESAKIIPGGEDTKVEDPEKVSPKDPDMKPLERRKSTKSWARPYPSGPPRPRHSMPRPYARRLPSPDEYFPHPAEIRGMNIYSLHLLKAIRSFGAYYPAQLLTGKIMFVESPFKMLFHYYHDLQRLLEEGKAEEAARLESDADHEVDIDELKERNHHLSVLLDYLRPRHLNLIKPAEDRFREGVSSYEMLWLLYRPGCDVYGKVGGMLTAFVLASAKEDTRRFTSPVNGDERWEHFWTVKVWHLCYTNGKFARTSRSFKISKYEGEQDVTTLAVFPSQYLDRADGGKTRRMLETRGSIYHGYLRAAPVHMKYKGPAWDHRVYLRVWKKEPKLQYDGEIIIDPGAFEKYASESPATSGARDRESIRVRSAYSGTSSSTDIGDDEPNRFETESQWANYENIVPKARESLTTHQYFLIERRVDGFALKQKRWMGFDIDGIEPLTWSPDENNAMSQLILPRRDIEIIKALSSRHMAGNTKQWGADFIPGKGEGQVFLLHGPPGTGKTYTVECVADYTRRPLVYLTVADIGTDEVLMETNLSRWFTVAASWQAVILIDEADVFLERRQGANLQRNSLVSVFLRCMEYYPGMLFLTTNRIGQIDDAFLSRTSVALTYEPLNPSVQVQIWDGFLSKLQRERRDMIVTDRARTFLEEDKDMKSIPWNGREIRNALQTAIALAIYDSEQESKMTGKKPAKIEVDKEHFSKVVQRRKTFIEYRDSIRRQTEEQRALGEGSRALPKR</sequence>
<feature type="region of interest" description="Disordered" evidence="1">
    <location>
        <begin position="90"/>
        <end position="244"/>
    </location>
</feature>
<gene>
    <name evidence="3" type="ORF">L207DRAFT_559169</name>
</gene>
<dbReference type="OrthoDB" id="10042665at2759"/>
<dbReference type="PANTHER" id="PTHR46411">
    <property type="entry name" value="FAMILY ATPASE, PUTATIVE-RELATED"/>
    <property type="match status" value="1"/>
</dbReference>
<accession>A0A2J6QVC8</accession>
<dbReference type="Gene3D" id="3.40.50.300">
    <property type="entry name" value="P-loop containing nucleotide triphosphate hydrolases"/>
    <property type="match status" value="1"/>
</dbReference>